<evidence type="ECO:0000256" key="2">
    <source>
        <dbReference type="ARBA" id="ARBA00007110"/>
    </source>
</evidence>
<reference evidence="10 11" key="1">
    <citation type="submission" date="2023-10" db="EMBL/GenBank/DDBJ databases">
        <title>Sorlinia euscelidii gen. nov., sp. nov., an acetic acid bacteria isolated from the gut of Euscelidius variegatus emitter.</title>
        <authorList>
            <person name="Michoud G."/>
            <person name="Marasco R."/>
            <person name="Seferji K."/>
            <person name="Gonella E."/>
            <person name="Garuglieri E."/>
            <person name="Alma A."/>
            <person name="Mapelli F."/>
            <person name="Borin S."/>
            <person name="Daffonchio D."/>
            <person name="Crotti E."/>
        </authorList>
    </citation>
    <scope>NUCLEOTIDE SEQUENCE [LARGE SCALE GENOMIC DNA]</scope>
    <source>
        <strain evidence="10 11">EV16P</strain>
    </source>
</reference>
<keyword evidence="5" id="KW-0169">Cobalamin biosynthesis</keyword>
<dbReference type="EC" id="2.4.2.21" evidence="3"/>
<evidence type="ECO:0000256" key="8">
    <source>
        <dbReference type="ARBA" id="ARBA00030686"/>
    </source>
</evidence>
<comment type="similarity">
    <text evidence="2">Belongs to the CobT family.</text>
</comment>
<dbReference type="Gene3D" id="3.40.50.10210">
    <property type="match status" value="1"/>
</dbReference>
<organism evidence="10 11">
    <name type="scientific">Sorlinia euscelidii</name>
    <dbReference type="NCBI Taxonomy" id="3081148"/>
    <lineage>
        <taxon>Bacteria</taxon>
        <taxon>Pseudomonadati</taxon>
        <taxon>Pseudomonadota</taxon>
        <taxon>Alphaproteobacteria</taxon>
        <taxon>Acetobacterales</taxon>
        <taxon>Acetobacteraceae</taxon>
        <taxon>Sorlinia</taxon>
    </lineage>
</organism>
<dbReference type="Pfam" id="PF02277">
    <property type="entry name" value="DBI_PRT"/>
    <property type="match status" value="1"/>
</dbReference>
<dbReference type="Gene3D" id="1.10.1610.10">
    <property type="match status" value="1"/>
</dbReference>
<evidence type="ECO:0000313" key="11">
    <source>
        <dbReference type="Proteomes" id="UP001312908"/>
    </source>
</evidence>
<evidence type="ECO:0000256" key="7">
    <source>
        <dbReference type="ARBA" id="ARBA00022679"/>
    </source>
</evidence>
<protein>
    <recommendedName>
        <fullName evidence="4">Nicotinate-nucleotide--dimethylbenzimidazole phosphoribosyltransferase</fullName>
        <ecNumber evidence="3">2.4.2.21</ecNumber>
    </recommendedName>
    <alternativeName>
        <fullName evidence="8">N(1)-alpha-phosphoribosyltransferase</fullName>
    </alternativeName>
</protein>
<evidence type="ECO:0000256" key="4">
    <source>
        <dbReference type="ARBA" id="ARBA00015486"/>
    </source>
</evidence>
<keyword evidence="7" id="KW-0808">Transferase</keyword>
<evidence type="ECO:0000256" key="5">
    <source>
        <dbReference type="ARBA" id="ARBA00022573"/>
    </source>
</evidence>
<keyword evidence="6" id="KW-0328">Glycosyltransferase</keyword>
<keyword evidence="11" id="KW-1185">Reference proteome</keyword>
<dbReference type="InterPro" id="IPR003200">
    <property type="entry name" value="Nict_dMeBzImd_PRibTrfase"/>
</dbReference>
<dbReference type="EMBL" id="JAWJZY010000002">
    <property type="protein sequence ID" value="MEE8658390.1"/>
    <property type="molecule type" value="Genomic_DNA"/>
</dbReference>
<name>A0ABU7U1P3_9PROT</name>
<gene>
    <name evidence="10" type="ORF">DOFOFD_05130</name>
</gene>
<evidence type="ECO:0000256" key="3">
    <source>
        <dbReference type="ARBA" id="ARBA00011991"/>
    </source>
</evidence>
<dbReference type="InterPro" id="IPR023195">
    <property type="entry name" value="Nict_dMeBzImd_PRibTrfase_N"/>
</dbReference>
<evidence type="ECO:0000256" key="9">
    <source>
        <dbReference type="ARBA" id="ARBA00047340"/>
    </source>
</evidence>
<evidence type="ECO:0000256" key="6">
    <source>
        <dbReference type="ARBA" id="ARBA00022676"/>
    </source>
</evidence>
<proteinExistence type="inferred from homology"/>
<accession>A0ABU7U1P3</accession>
<dbReference type="PANTHER" id="PTHR43463:SF1">
    <property type="entry name" value="NICOTINATE-NUCLEOTIDE--DIMETHYLBENZIMIDAZOLE PHOSPHORIBOSYLTRANSFERASE"/>
    <property type="match status" value="1"/>
</dbReference>
<comment type="catalytic activity">
    <reaction evidence="9">
        <text>5,6-dimethylbenzimidazole + nicotinate beta-D-ribonucleotide = alpha-ribazole 5'-phosphate + nicotinate + H(+)</text>
        <dbReference type="Rhea" id="RHEA:11196"/>
        <dbReference type="ChEBI" id="CHEBI:15378"/>
        <dbReference type="ChEBI" id="CHEBI:15890"/>
        <dbReference type="ChEBI" id="CHEBI:32544"/>
        <dbReference type="ChEBI" id="CHEBI:57502"/>
        <dbReference type="ChEBI" id="CHEBI:57918"/>
        <dbReference type="EC" id="2.4.2.21"/>
    </reaction>
</comment>
<comment type="caution">
    <text evidence="10">The sequence shown here is derived from an EMBL/GenBank/DDBJ whole genome shotgun (WGS) entry which is preliminary data.</text>
</comment>
<dbReference type="PANTHER" id="PTHR43463">
    <property type="entry name" value="NICOTINATE-NUCLEOTIDE--DIMETHYLBENZIMIDAZOLE PHOSPHORIBOSYLTRANSFERASE"/>
    <property type="match status" value="1"/>
</dbReference>
<dbReference type="InterPro" id="IPR036087">
    <property type="entry name" value="Nict_dMeBzImd_PRibTrfase_sf"/>
</dbReference>
<comment type="pathway">
    <text evidence="1">Nucleoside biosynthesis; alpha-ribazole biosynthesis; alpha-ribazole from 5,6-dimethylbenzimidazole: step 1/2.</text>
</comment>
<dbReference type="SUPFAM" id="SSF52733">
    <property type="entry name" value="Nicotinate mononucleotide:5,6-dimethylbenzimidazole phosphoribosyltransferase (CobT)"/>
    <property type="match status" value="1"/>
</dbReference>
<evidence type="ECO:0000313" key="10">
    <source>
        <dbReference type="EMBL" id="MEE8658390.1"/>
    </source>
</evidence>
<evidence type="ECO:0000256" key="1">
    <source>
        <dbReference type="ARBA" id="ARBA00005049"/>
    </source>
</evidence>
<sequence length="261" mass="28317">MSIFPSLASVQDALNNLSRADDAAMSATDQRESRLIKPPGSLGRLEDLTQWYSGWRGTKLNRRHIIVFVGNHGVVAQGVTRWPSDVTAAMVDAARQGRAAINQLATSVDATLDVAPVHALESTADMTSAPAMTEEAFLSAIDEGFQAVSPRCDLLVFGEMGIGNTTVAAALSAAMFGGKSHPGSGVARALMMRVSRLKSTRCDVRLTCICRVSEHHLIVPVDWEGMKRRLSWGRPWRRGNIASPSFSMVTSSRVLLRPFIR</sequence>
<dbReference type="CDD" id="cd02439">
    <property type="entry name" value="DMB-PRT_CobT"/>
    <property type="match status" value="1"/>
</dbReference>
<dbReference type="Proteomes" id="UP001312908">
    <property type="component" value="Unassembled WGS sequence"/>
</dbReference>